<feature type="transmembrane region" description="Helical" evidence="1">
    <location>
        <begin position="122"/>
        <end position="146"/>
    </location>
</feature>
<keyword evidence="1" id="KW-0472">Membrane</keyword>
<gene>
    <name evidence="2" type="ORF">SDC9_158640</name>
</gene>
<keyword evidence="1" id="KW-0812">Transmembrane</keyword>
<accession>A0A645FD85</accession>
<name>A0A645FD85_9ZZZZ</name>
<dbReference type="EMBL" id="VSSQ01057543">
    <property type="protein sequence ID" value="MPN11339.1"/>
    <property type="molecule type" value="Genomic_DNA"/>
</dbReference>
<dbReference type="AlphaFoldDB" id="A0A645FD85"/>
<comment type="caution">
    <text evidence="2">The sequence shown here is derived from an EMBL/GenBank/DDBJ whole genome shotgun (WGS) entry which is preliminary data.</text>
</comment>
<evidence type="ECO:0000313" key="2">
    <source>
        <dbReference type="EMBL" id="MPN11339.1"/>
    </source>
</evidence>
<organism evidence="2">
    <name type="scientific">bioreactor metagenome</name>
    <dbReference type="NCBI Taxonomy" id="1076179"/>
    <lineage>
        <taxon>unclassified sequences</taxon>
        <taxon>metagenomes</taxon>
        <taxon>ecological metagenomes</taxon>
    </lineage>
</organism>
<sequence>MYFPDCSFSLFSLPLPLLFFSFSDPVTSAVSLLFLFPLLPLLLSLPLLFFSSVSVAIAFVSLFSQYSCLNFMTAPDIAFTVISYSIPSYIKLISYLDTPFSVLKSVFKSISADESIPAFSKAIAFACSISISSFLLSSLFCFPLPFPLPLLFFSFSKPVAGTV</sequence>
<evidence type="ECO:0000256" key="1">
    <source>
        <dbReference type="SAM" id="Phobius"/>
    </source>
</evidence>
<keyword evidence="1" id="KW-1133">Transmembrane helix</keyword>
<feature type="transmembrane region" description="Helical" evidence="1">
    <location>
        <begin position="38"/>
        <end position="63"/>
    </location>
</feature>
<protein>
    <submittedName>
        <fullName evidence="2">Uncharacterized protein</fullName>
    </submittedName>
</protein>
<proteinExistence type="predicted"/>
<reference evidence="2" key="1">
    <citation type="submission" date="2019-08" db="EMBL/GenBank/DDBJ databases">
        <authorList>
            <person name="Kucharzyk K."/>
            <person name="Murdoch R.W."/>
            <person name="Higgins S."/>
            <person name="Loffler F."/>
        </authorList>
    </citation>
    <scope>NUCLEOTIDE SEQUENCE</scope>
</reference>